<dbReference type="Proteomes" id="UP000095287">
    <property type="component" value="Unplaced"/>
</dbReference>
<accession>A0A1I7YKT6</accession>
<dbReference type="WBParaSite" id="L893_g17121.t1">
    <property type="protein sequence ID" value="L893_g17121.t1"/>
    <property type="gene ID" value="L893_g17121"/>
</dbReference>
<dbReference type="PANTHER" id="PTHR10426">
    <property type="entry name" value="STRICTOSIDINE SYNTHASE-RELATED"/>
    <property type="match status" value="1"/>
</dbReference>
<feature type="transmembrane region" description="Helical" evidence="4">
    <location>
        <begin position="16"/>
        <end position="32"/>
    </location>
</feature>
<dbReference type="Gene3D" id="2.120.10.30">
    <property type="entry name" value="TolB, C-terminal domain"/>
    <property type="match status" value="1"/>
</dbReference>
<dbReference type="GO" id="GO:0012505">
    <property type="term" value="C:endomembrane system"/>
    <property type="evidence" value="ECO:0007669"/>
    <property type="project" value="TreeGrafter"/>
</dbReference>
<dbReference type="InterPro" id="IPR018119">
    <property type="entry name" value="Strictosidine_synth_cons-reg"/>
</dbReference>
<sequence length="481" mass="53789">MADPTPAEPVRRSSRGGFFFLLFTCAAIYVGYKLRASYNVFDVQPFKFKPRPPLTGPLAPNTRLQAMERLLENGIQGPESIEVVDGKLYAGTGEGKVVEITDGKLTDEYLLVPGCSSIRECGRPLGIRHLKDKEFVVADPYRGLLLVNMNNKSHRVVLAAETLIEGAPMRFADDLDVLDEDTVLLSDCSTRWELMHFFVEMLEMKPTGRVLKVDLRTGEVTVLARDLYFANGMQLFPDKQSIVVGESTAARLIRLYLSGPKAGQKEVFLDNMPGFPDNVRLSSDGKSFWVACYAARVLDKFSFSDTVMEYPLVRRLILSLIPGDLLTHIFTAWKQKHAIAIQLSMKGEIIASLHDPSAKVLVDVTQVSPHFHQRINSFRSTRTANSSTWEAITLPMLVDYENKRAKQGWGTRLVALNPIKEGAARSVAFLAMADRVRSPKEARRSTLSWSKVLLLVVTGFAVYVGVKLKRSYEIYDVRVVP</sequence>
<dbReference type="SUPFAM" id="SSF63829">
    <property type="entry name" value="Calcium-dependent phosphotriesterase"/>
    <property type="match status" value="1"/>
</dbReference>
<proteinExistence type="inferred from homology"/>
<evidence type="ECO:0000259" key="5">
    <source>
        <dbReference type="Pfam" id="PF03088"/>
    </source>
</evidence>
<dbReference type="AlphaFoldDB" id="A0A1I7YKT6"/>
<evidence type="ECO:0000313" key="6">
    <source>
        <dbReference type="Proteomes" id="UP000095287"/>
    </source>
</evidence>
<organism evidence="6 7">
    <name type="scientific">Steinernema glaseri</name>
    <dbReference type="NCBI Taxonomy" id="37863"/>
    <lineage>
        <taxon>Eukaryota</taxon>
        <taxon>Metazoa</taxon>
        <taxon>Ecdysozoa</taxon>
        <taxon>Nematoda</taxon>
        <taxon>Chromadorea</taxon>
        <taxon>Rhabditida</taxon>
        <taxon>Tylenchina</taxon>
        <taxon>Panagrolaimomorpha</taxon>
        <taxon>Strongyloidoidea</taxon>
        <taxon>Steinernematidae</taxon>
        <taxon>Steinernema</taxon>
    </lineage>
</organism>
<dbReference type="InterPro" id="IPR011042">
    <property type="entry name" value="6-blade_b-propeller_TolB-like"/>
</dbReference>
<evidence type="ECO:0000256" key="1">
    <source>
        <dbReference type="ARBA" id="ARBA00009191"/>
    </source>
</evidence>
<keyword evidence="2" id="KW-0597">Phosphoprotein</keyword>
<evidence type="ECO:0000313" key="7">
    <source>
        <dbReference type="WBParaSite" id="L893_g17121.t1"/>
    </source>
</evidence>
<keyword evidence="4" id="KW-0472">Membrane</keyword>
<dbReference type="Pfam" id="PF20067">
    <property type="entry name" value="SSL_N"/>
    <property type="match status" value="1"/>
</dbReference>
<dbReference type="GO" id="GO:0016787">
    <property type="term" value="F:hydrolase activity"/>
    <property type="evidence" value="ECO:0007669"/>
    <property type="project" value="TreeGrafter"/>
</dbReference>
<name>A0A1I7YKT6_9BILA</name>
<dbReference type="PANTHER" id="PTHR10426:SF88">
    <property type="entry name" value="ADIPOCYTE PLASMA MEMBRANE-ASSOCIATED PROTEIN HEMOMUCIN-RELATED"/>
    <property type="match status" value="1"/>
</dbReference>
<evidence type="ECO:0000256" key="3">
    <source>
        <dbReference type="ARBA" id="ARBA00023180"/>
    </source>
</evidence>
<protein>
    <submittedName>
        <fullName evidence="7">Str_synth domain-containing protein</fullName>
    </submittedName>
</protein>
<feature type="transmembrane region" description="Helical" evidence="4">
    <location>
        <begin position="447"/>
        <end position="466"/>
    </location>
</feature>
<reference evidence="7" key="1">
    <citation type="submission" date="2016-11" db="UniProtKB">
        <authorList>
            <consortium name="WormBaseParasite"/>
        </authorList>
    </citation>
    <scope>IDENTIFICATION</scope>
</reference>
<evidence type="ECO:0000256" key="2">
    <source>
        <dbReference type="ARBA" id="ARBA00022553"/>
    </source>
</evidence>
<keyword evidence="3" id="KW-0325">Glycoprotein</keyword>
<evidence type="ECO:0000256" key="4">
    <source>
        <dbReference type="SAM" id="Phobius"/>
    </source>
</evidence>
<dbReference type="Pfam" id="PF03088">
    <property type="entry name" value="Str_synth"/>
    <property type="match status" value="1"/>
</dbReference>
<comment type="similarity">
    <text evidence="1">Belongs to the strictosidine synthase family.</text>
</comment>
<keyword evidence="4" id="KW-1133">Transmembrane helix</keyword>
<keyword evidence="6" id="KW-1185">Reference proteome</keyword>
<feature type="domain" description="Strictosidine synthase conserved region" evidence="5">
    <location>
        <begin position="173"/>
        <end position="259"/>
    </location>
</feature>
<keyword evidence="4" id="KW-0812">Transmembrane</keyword>